<organism evidence="1 2">
    <name type="scientific">Araneus ventricosus</name>
    <name type="common">Orbweaver spider</name>
    <name type="synonym">Epeira ventricosa</name>
    <dbReference type="NCBI Taxonomy" id="182803"/>
    <lineage>
        <taxon>Eukaryota</taxon>
        <taxon>Metazoa</taxon>
        <taxon>Ecdysozoa</taxon>
        <taxon>Arthropoda</taxon>
        <taxon>Chelicerata</taxon>
        <taxon>Arachnida</taxon>
        <taxon>Araneae</taxon>
        <taxon>Araneomorphae</taxon>
        <taxon>Entelegynae</taxon>
        <taxon>Araneoidea</taxon>
        <taxon>Araneidae</taxon>
        <taxon>Araneus</taxon>
    </lineage>
</organism>
<dbReference type="EMBL" id="BGPR01014615">
    <property type="protein sequence ID" value="GBN65971.1"/>
    <property type="molecule type" value="Genomic_DNA"/>
</dbReference>
<gene>
    <name evidence="1" type="ORF">AVEN_177560_1</name>
</gene>
<proteinExistence type="predicted"/>
<dbReference type="Proteomes" id="UP000499080">
    <property type="component" value="Unassembled WGS sequence"/>
</dbReference>
<protein>
    <submittedName>
        <fullName evidence="1">Uncharacterized protein</fullName>
    </submittedName>
</protein>
<dbReference type="AlphaFoldDB" id="A0A4Y2QRN6"/>
<reference evidence="1 2" key="1">
    <citation type="journal article" date="2019" name="Sci. Rep.">
        <title>Orb-weaving spider Araneus ventricosus genome elucidates the spidroin gene catalogue.</title>
        <authorList>
            <person name="Kono N."/>
            <person name="Nakamura H."/>
            <person name="Ohtoshi R."/>
            <person name="Moran D.A.P."/>
            <person name="Shinohara A."/>
            <person name="Yoshida Y."/>
            <person name="Fujiwara M."/>
            <person name="Mori M."/>
            <person name="Tomita M."/>
            <person name="Arakawa K."/>
        </authorList>
    </citation>
    <scope>NUCLEOTIDE SEQUENCE [LARGE SCALE GENOMIC DNA]</scope>
</reference>
<accession>A0A4Y2QRN6</accession>
<keyword evidence="2" id="KW-1185">Reference proteome</keyword>
<sequence length="117" mass="13730">MIQPKELIMLRYESSLESCLYRTDYSLFDLVILNDAPITRTTPKPNLFFPNFHVTNVKPSDPHLQNQLVPMQMYMANLQWNRASIALLNFVILSHVLMTRTTYQDFSDFLSTKRETV</sequence>
<evidence type="ECO:0000313" key="2">
    <source>
        <dbReference type="Proteomes" id="UP000499080"/>
    </source>
</evidence>
<comment type="caution">
    <text evidence="1">The sequence shown here is derived from an EMBL/GenBank/DDBJ whole genome shotgun (WGS) entry which is preliminary data.</text>
</comment>
<evidence type="ECO:0000313" key="1">
    <source>
        <dbReference type="EMBL" id="GBN65971.1"/>
    </source>
</evidence>
<name>A0A4Y2QRN6_ARAVE</name>